<protein>
    <recommendedName>
        <fullName evidence="1">CMP/dCMP-type deaminase domain-containing protein</fullName>
    </recommendedName>
</protein>
<dbReference type="SUPFAM" id="SSF53927">
    <property type="entry name" value="Cytidine deaminase-like"/>
    <property type="match status" value="1"/>
</dbReference>
<organism evidence="2 3">
    <name type="scientific">Candidatus Kaiserbacteria bacterium RIFCSPHIGHO2_01_FULL_54_36b</name>
    <dbReference type="NCBI Taxonomy" id="1798483"/>
    <lineage>
        <taxon>Bacteria</taxon>
        <taxon>Candidatus Kaiseribacteriota</taxon>
    </lineage>
</organism>
<dbReference type="EMBL" id="MFKW01000029">
    <property type="protein sequence ID" value="OGG51376.1"/>
    <property type="molecule type" value="Genomic_DNA"/>
</dbReference>
<sequence>MSAIPYPYLPTGRMIKYVDAHNPFMLEAREYARKNSLDDSVKTGSVIVKNGEIIGRGANGSDYHTEHGCERVKRGIPTGHGYELCPGCDPRNHSEPRAIADALKNGHETIGADLYLWGHWWACQPCWNAIIEAGIENVYLLKDSERLFNKASPDNIIGRQFDGVQ</sequence>
<dbReference type="AlphaFoldDB" id="A0A1F6CQC5"/>
<dbReference type="InterPro" id="IPR016193">
    <property type="entry name" value="Cytidine_deaminase-like"/>
</dbReference>
<dbReference type="Pfam" id="PF00383">
    <property type="entry name" value="dCMP_cyt_deam_1"/>
    <property type="match status" value="1"/>
</dbReference>
<evidence type="ECO:0000313" key="3">
    <source>
        <dbReference type="Proteomes" id="UP000176445"/>
    </source>
</evidence>
<name>A0A1F6CQC5_9BACT</name>
<feature type="domain" description="CMP/dCMP-type deaminase" evidence="1">
    <location>
        <begin position="19"/>
        <end position="155"/>
    </location>
</feature>
<dbReference type="GO" id="GO:0003824">
    <property type="term" value="F:catalytic activity"/>
    <property type="evidence" value="ECO:0007669"/>
    <property type="project" value="InterPro"/>
</dbReference>
<gene>
    <name evidence="2" type="ORF">A2704_03340</name>
</gene>
<reference evidence="2 3" key="1">
    <citation type="journal article" date="2016" name="Nat. Commun.">
        <title>Thousands of microbial genomes shed light on interconnected biogeochemical processes in an aquifer system.</title>
        <authorList>
            <person name="Anantharaman K."/>
            <person name="Brown C.T."/>
            <person name="Hug L.A."/>
            <person name="Sharon I."/>
            <person name="Castelle C.J."/>
            <person name="Probst A.J."/>
            <person name="Thomas B.C."/>
            <person name="Singh A."/>
            <person name="Wilkins M.J."/>
            <person name="Karaoz U."/>
            <person name="Brodie E.L."/>
            <person name="Williams K.H."/>
            <person name="Hubbard S.S."/>
            <person name="Banfield J.F."/>
        </authorList>
    </citation>
    <scope>NUCLEOTIDE SEQUENCE [LARGE SCALE GENOMIC DNA]</scope>
</reference>
<dbReference type="InterPro" id="IPR002125">
    <property type="entry name" value="CMP_dCMP_dom"/>
</dbReference>
<dbReference type="PROSITE" id="PS51747">
    <property type="entry name" value="CYT_DCMP_DEAMINASES_2"/>
    <property type="match status" value="1"/>
</dbReference>
<proteinExistence type="predicted"/>
<dbReference type="Proteomes" id="UP000176445">
    <property type="component" value="Unassembled WGS sequence"/>
</dbReference>
<accession>A0A1F6CQC5</accession>
<comment type="caution">
    <text evidence="2">The sequence shown here is derived from an EMBL/GenBank/DDBJ whole genome shotgun (WGS) entry which is preliminary data.</text>
</comment>
<evidence type="ECO:0000259" key="1">
    <source>
        <dbReference type="PROSITE" id="PS51747"/>
    </source>
</evidence>
<dbReference type="Gene3D" id="3.40.140.10">
    <property type="entry name" value="Cytidine Deaminase, domain 2"/>
    <property type="match status" value="1"/>
</dbReference>
<evidence type="ECO:0000313" key="2">
    <source>
        <dbReference type="EMBL" id="OGG51376.1"/>
    </source>
</evidence>